<evidence type="ECO:0000259" key="2">
    <source>
        <dbReference type="PROSITE" id="PS50113"/>
    </source>
</evidence>
<dbReference type="SMART" id="SM00267">
    <property type="entry name" value="GGDEF"/>
    <property type="match status" value="1"/>
</dbReference>
<dbReference type="Pfam" id="PF08376">
    <property type="entry name" value="NIT"/>
    <property type="match status" value="1"/>
</dbReference>
<dbReference type="InterPro" id="IPR000700">
    <property type="entry name" value="PAS-assoc_C"/>
</dbReference>
<dbReference type="CDD" id="cd01948">
    <property type="entry name" value="EAL"/>
    <property type="match status" value="1"/>
</dbReference>
<dbReference type="CDD" id="cd01949">
    <property type="entry name" value="GGDEF"/>
    <property type="match status" value="1"/>
</dbReference>
<dbReference type="InterPro" id="IPR001633">
    <property type="entry name" value="EAL_dom"/>
</dbReference>
<reference evidence="5" key="1">
    <citation type="submission" date="2019-12" db="EMBL/GenBank/DDBJ databases">
        <title>Comparative genomics gives insights into the taxonomy of the Azoarcus-Aromatoleum group and reveals separate origins of nif in the plant-associated Azoarcus and non-plant-associated Aromatoleum sub-groups.</title>
        <authorList>
            <person name="Lafos M."/>
            <person name="Maluk M."/>
            <person name="Batista M."/>
            <person name="Junghare M."/>
            <person name="Carmona M."/>
            <person name="Faoro H."/>
            <person name="Cruz L.M."/>
            <person name="Battistoni F."/>
            <person name="De Souza E."/>
            <person name="Pedrosa F."/>
            <person name="Chen W.-M."/>
            <person name="Poole P.S."/>
            <person name="Dixon R.A."/>
            <person name="James E.K."/>
        </authorList>
    </citation>
    <scope>NUCLEOTIDE SEQUENCE</scope>
    <source>
        <strain evidence="5">NSC3</strain>
    </source>
</reference>
<dbReference type="PROSITE" id="PS50883">
    <property type="entry name" value="EAL"/>
    <property type="match status" value="1"/>
</dbReference>
<protein>
    <submittedName>
        <fullName evidence="5">EAL domain-containing protein</fullName>
    </submittedName>
</protein>
<dbReference type="Gene3D" id="3.30.450.20">
    <property type="entry name" value="PAS domain"/>
    <property type="match status" value="1"/>
</dbReference>
<dbReference type="CDD" id="cd00130">
    <property type="entry name" value="PAS"/>
    <property type="match status" value="1"/>
</dbReference>
<dbReference type="InterPro" id="IPR043128">
    <property type="entry name" value="Rev_trsase/Diguanyl_cyclase"/>
</dbReference>
<dbReference type="NCBIfam" id="TIGR00229">
    <property type="entry name" value="sensory_box"/>
    <property type="match status" value="1"/>
</dbReference>
<dbReference type="InterPro" id="IPR052155">
    <property type="entry name" value="Biofilm_reg_signaling"/>
</dbReference>
<dbReference type="SMART" id="SM00052">
    <property type="entry name" value="EAL"/>
    <property type="match status" value="1"/>
</dbReference>
<evidence type="ECO:0000259" key="3">
    <source>
        <dbReference type="PROSITE" id="PS50883"/>
    </source>
</evidence>
<dbReference type="Pfam" id="PF00990">
    <property type="entry name" value="GGDEF"/>
    <property type="match status" value="1"/>
</dbReference>
<dbReference type="SUPFAM" id="SSF55073">
    <property type="entry name" value="Nucleotide cyclase"/>
    <property type="match status" value="1"/>
</dbReference>
<dbReference type="InterPro" id="IPR013587">
    <property type="entry name" value="Nitrate/nitrite_sensing"/>
</dbReference>
<dbReference type="Proteomes" id="UP000599523">
    <property type="component" value="Unassembled WGS sequence"/>
</dbReference>
<dbReference type="Pfam" id="PF13426">
    <property type="entry name" value="PAS_9"/>
    <property type="match status" value="1"/>
</dbReference>
<comment type="caution">
    <text evidence="5">The sequence shown here is derived from an EMBL/GenBank/DDBJ whole genome shotgun (WGS) entry which is preliminary data.</text>
</comment>
<dbReference type="InterPro" id="IPR001610">
    <property type="entry name" value="PAC"/>
</dbReference>
<feature type="domain" description="PAS" evidence="1">
    <location>
        <begin position="275"/>
        <end position="329"/>
    </location>
</feature>
<dbReference type="FunFam" id="3.20.20.450:FF:000001">
    <property type="entry name" value="Cyclic di-GMP phosphodiesterase yahA"/>
    <property type="match status" value="1"/>
</dbReference>
<dbReference type="SMART" id="SM00086">
    <property type="entry name" value="PAC"/>
    <property type="match status" value="1"/>
</dbReference>
<dbReference type="InterPro" id="IPR000160">
    <property type="entry name" value="GGDEF_dom"/>
</dbReference>
<feature type="domain" description="PAC" evidence="2">
    <location>
        <begin position="351"/>
        <end position="403"/>
    </location>
</feature>
<dbReference type="EMBL" id="WTVM01000081">
    <property type="protein sequence ID" value="NMG03904.1"/>
    <property type="molecule type" value="Genomic_DNA"/>
</dbReference>
<dbReference type="NCBIfam" id="TIGR00254">
    <property type="entry name" value="GGDEF"/>
    <property type="match status" value="1"/>
</dbReference>
<dbReference type="InterPro" id="IPR029787">
    <property type="entry name" value="Nucleotide_cyclase"/>
</dbReference>
<dbReference type="PANTHER" id="PTHR44757:SF2">
    <property type="entry name" value="BIOFILM ARCHITECTURE MAINTENANCE PROTEIN MBAA"/>
    <property type="match status" value="1"/>
</dbReference>
<dbReference type="PROSITE" id="PS50113">
    <property type="entry name" value="PAC"/>
    <property type="match status" value="1"/>
</dbReference>
<dbReference type="SMART" id="SM00091">
    <property type="entry name" value="PAS"/>
    <property type="match status" value="1"/>
</dbReference>
<dbReference type="InterPro" id="IPR035919">
    <property type="entry name" value="EAL_sf"/>
</dbReference>
<evidence type="ECO:0000259" key="4">
    <source>
        <dbReference type="PROSITE" id="PS50887"/>
    </source>
</evidence>
<dbReference type="InterPro" id="IPR035965">
    <property type="entry name" value="PAS-like_dom_sf"/>
</dbReference>
<accession>A0A972F8B9</accession>
<dbReference type="AlphaFoldDB" id="A0A972F8B9"/>
<feature type="domain" description="GGDEF" evidence="4">
    <location>
        <begin position="435"/>
        <end position="568"/>
    </location>
</feature>
<organism evidence="5 6">
    <name type="scientific">Azoarcus taiwanensis</name>
    <dbReference type="NCBI Taxonomy" id="666964"/>
    <lineage>
        <taxon>Bacteria</taxon>
        <taxon>Pseudomonadati</taxon>
        <taxon>Pseudomonadota</taxon>
        <taxon>Betaproteobacteria</taxon>
        <taxon>Rhodocyclales</taxon>
        <taxon>Zoogloeaceae</taxon>
        <taxon>Azoarcus</taxon>
    </lineage>
</organism>
<evidence type="ECO:0000313" key="6">
    <source>
        <dbReference type="Proteomes" id="UP000599523"/>
    </source>
</evidence>
<keyword evidence="6" id="KW-1185">Reference proteome</keyword>
<dbReference type="RefSeq" id="WP_168988602.1">
    <property type="nucleotide sequence ID" value="NZ_CAWPHM010000310.1"/>
</dbReference>
<dbReference type="PANTHER" id="PTHR44757">
    <property type="entry name" value="DIGUANYLATE CYCLASE DGCP"/>
    <property type="match status" value="1"/>
</dbReference>
<dbReference type="Gene3D" id="3.20.20.450">
    <property type="entry name" value="EAL domain"/>
    <property type="match status" value="1"/>
</dbReference>
<feature type="domain" description="EAL" evidence="3">
    <location>
        <begin position="577"/>
        <end position="831"/>
    </location>
</feature>
<dbReference type="Gene3D" id="3.30.70.270">
    <property type="match status" value="1"/>
</dbReference>
<dbReference type="SUPFAM" id="SSF141868">
    <property type="entry name" value="EAL domain-like"/>
    <property type="match status" value="1"/>
</dbReference>
<evidence type="ECO:0000259" key="1">
    <source>
        <dbReference type="PROSITE" id="PS50112"/>
    </source>
</evidence>
<dbReference type="InterPro" id="IPR000014">
    <property type="entry name" value="PAS"/>
</dbReference>
<proteinExistence type="predicted"/>
<gene>
    <name evidence="5" type="ORF">GPA21_13130</name>
</gene>
<evidence type="ECO:0000313" key="5">
    <source>
        <dbReference type="EMBL" id="NMG03904.1"/>
    </source>
</evidence>
<dbReference type="PROSITE" id="PS50112">
    <property type="entry name" value="PAS"/>
    <property type="match status" value="1"/>
</dbReference>
<dbReference type="PROSITE" id="PS50887">
    <property type="entry name" value="GGDEF"/>
    <property type="match status" value="1"/>
</dbReference>
<sequence length="838" mass="93149">MAVNSLIAARGVQFAPELQAQYVRTDRATVRLRAATPAILDSAPFMSVAVEQILSQLKELDVLRSHVFSRDVPVDRVRVDYTALISPLFDHLFVTTSVGGSDWAFRGQMAFLFFLQAKEMAGQERALLTAMLSAGDYSHARLSDFHRIKSAERLLDEKFRQFADGEIIKHYDNALSAPFVREIQQMRQLVLAANTGEEPVGRMIPLATHWFDLSSQKIDTLNEFESRLVDRVLESAEALHSRAQSALMINALGTGLSLLLAVALLLQMWRGKELAETDLHLAAEVFRNSVESIIITDAASRIVEVNQAFTRTTGYLRDEVIGQKTRILDSGRHDDHFYAAMWMKIRASGAWEGEVWNRRKDGEAYPALLSIAEVKNRRGEVTHYVATSVDLTKYKETEAMLERLRTFDPLTGLPNRDALISALDQAVVSAGRTGNRFALIELGLDRFKVINESLGHLTGDQVLIGAAETIKKLLRRHDVAARPSGDRFAILLPDMDDPRAIGAFCERLLAAFRKPIDVDKRPLHVSISIGIALFPDDGDDSRTLQRNVETALNSAKADGRSCYKFYSAQMNAAGVQLLALEQRLRQALDLGEFSLAYQPQIDARSGKLIGLEALLRWRNPELGMVSPIQFVPIAEATGIIVPIGEWVLLEACTQAQQWRERSGWDFEIAVNLSARQFVREDLCATVQNALERSGLPARALELEITEGLLMSDPAGATRILTNLRDLGVKVALDDFGTGYSSLAYLKNFPLDRLKLDRAFVKDLPGNESDCAISHAVIALGHNLGLQVLAEGVETQEQRRFLADAGCDHFQGYLFARPLPAEELDGFMDRAENDWGQAI</sequence>
<dbReference type="Pfam" id="PF00563">
    <property type="entry name" value="EAL"/>
    <property type="match status" value="1"/>
</dbReference>
<name>A0A972F8B9_9RHOO</name>
<dbReference type="SUPFAM" id="SSF55785">
    <property type="entry name" value="PYP-like sensor domain (PAS domain)"/>
    <property type="match status" value="1"/>
</dbReference>